<dbReference type="GeneID" id="89930671"/>
<name>A0AAV9NZS0_9PEZI</name>
<protein>
    <submittedName>
        <fullName evidence="2">Uncharacterized protein</fullName>
    </submittedName>
</protein>
<proteinExistence type="predicted"/>
<gene>
    <name evidence="2" type="ORF">LTR77_009339</name>
</gene>
<evidence type="ECO:0000313" key="3">
    <source>
        <dbReference type="Proteomes" id="UP001337655"/>
    </source>
</evidence>
<organism evidence="2 3">
    <name type="scientific">Saxophila tyrrhenica</name>
    <dbReference type="NCBI Taxonomy" id="1690608"/>
    <lineage>
        <taxon>Eukaryota</taxon>
        <taxon>Fungi</taxon>
        <taxon>Dikarya</taxon>
        <taxon>Ascomycota</taxon>
        <taxon>Pezizomycotina</taxon>
        <taxon>Dothideomycetes</taxon>
        <taxon>Dothideomycetidae</taxon>
        <taxon>Mycosphaerellales</taxon>
        <taxon>Extremaceae</taxon>
        <taxon>Saxophila</taxon>
    </lineage>
</organism>
<dbReference type="EMBL" id="JAVRRT010000017">
    <property type="protein sequence ID" value="KAK5165241.1"/>
    <property type="molecule type" value="Genomic_DNA"/>
</dbReference>
<accession>A0AAV9NZS0</accession>
<feature type="compositionally biased region" description="Polar residues" evidence="1">
    <location>
        <begin position="39"/>
        <end position="56"/>
    </location>
</feature>
<evidence type="ECO:0000313" key="2">
    <source>
        <dbReference type="EMBL" id="KAK5165241.1"/>
    </source>
</evidence>
<feature type="compositionally biased region" description="Polar residues" evidence="1">
    <location>
        <begin position="123"/>
        <end position="133"/>
    </location>
</feature>
<comment type="caution">
    <text evidence="2">The sequence shown here is derived from an EMBL/GenBank/DDBJ whole genome shotgun (WGS) entry which is preliminary data.</text>
</comment>
<evidence type="ECO:0000256" key="1">
    <source>
        <dbReference type="SAM" id="MobiDB-lite"/>
    </source>
</evidence>
<keyword evidence="3" id="KW-1185">Reference proteome</keyword>
<reference evidence="2 3" key="1">
    <citation type="submission" date="2023-08" db="EMBL/GenBank/DDBJ databases">
        <title>Black Yeasts Isolated from many extreme environments.</title>
        <authorList>
            <person name="Coleine C."/>
            <person name="Stajich J.E."/>
            <person name="Selbmann L."/>
        </authorList>
    </citation>
    <scope>NUCLEOTIDE SEQUENCE [LARGE SCALE GENOMIC DNA]</scope>
    <source>
        <strain evidence="2 3">CCFEE 5935</strain>
    </source>
</reference>
<sequence length="133" mass="14883">MFLLLQREKRRFSKPKLMYKLPDEVAKEDFTFSPPPPVRTTTDFSSVRSSQTSRATVGSAVASRRGSGGTMGTLTVGAPQSFMERYATMRNNSQAQMKSKETVAVSPRHELESPSREPARYELSNSRMSNSSR</sequence>
<feature type="region of interest" description="Disordered" evidence="1">
    <location>
        <begin position="90"/>
        <end position="133"/>
    </location>
</feature>
<dbReference type="Proteomes" id="UP001337655">
    <property type="component" value="Unassembled WGS sequence"/>
</dbReference>
<dbReference type="AlphaFoldDB" id="A0AAV9NZS0"/>
<dbReference type="RefSeq" id="XP_064655384.1">
    <property type="nucleotide sequence ID" value="XM_064806567.1"/>
</dbReference>
<feature type="region of interest" description="Disordered" evidence="1">
    <location>
        <begin position="28"/>
        <end position="76"/>
    </location>
</feature>
<feature type="compositionally biased region" description="Basic and acidic residues" evidence="1">
    <location>
        <begin position="107"/>
        <end position="120"/>
    </location>
</feature>